<sequence length="190" mass="21922">MQFYFDYELTMSSIKSPIIISITSIAGGGKTALSHYIREKLPSSKCLHFDDFDCPTAPEDLDEWIEQGGNYSEWDIKPFVEQVNQTIEESQYTHIILDYPFARSHPALQQMIDYAFFIDTPLDIALARRILRDYKEKSGNDIIHYLEEYLIYSRPSYTAMTEREKLSADIIIDGNASVSLIAQNILKYIV</sequence>
<evidence type="ECO:0000259" key="1">
    <source>
        <dbReference type="Pfam" id="PF00485"/>
    </source>
</evidence>
<dbReference type="GO" id="GO:0005524">
    <property type="term" value="F:ATP binding"/>
    <property type="evidence" value="ECO:0007669"/>
    <property type="project" value="InterPro"/>
</dbReference>
<gene>
    <name evidence="2" type="primary">udk_1</name>
    <name evidence="2" type="ORF">NCTC11938_00719</name>
</gene>
<dbReference type="SUPFAM" id="SSF52540">
    <property type="entry name" value="P-loop containing nucleoside triphosphate hydrolases"/>
    <property type="match status" value="1"/>
</dbReference>
<feature type="domain" description="Phosphoribulokinase/uridine kinase" evidence="1">
    <location>
        <begin position="108"/>
        <end position="173"/>
    </location>
</feature>
<dbReference type="InterPro" id="IPR006083">
    <property type="entry name" value="PRK/URK"/>
</dbReference>
<protein>
    <submittedName>
        <fullName evidence="2">Uridine kinase</fullName>
        <ecNumber evidence="2">2.7.1.48</ecNumber>
    </submittedName>
</protein>
<dbReference type="GO" id="GO:0004849">
    <property type="term" value="F:uridine kinase activity"/>
    <property type="evidence" value="ECO:0007669"/>
    <property type="project" value="UniProtKB-EC"/>
</dbReference>
<dbReference type="EMBL" id="UGTS01000004">
    <property type="protein sequence ID" value="SUC18393.1"/>
    <property type="molecule type" value="Genomic_DNA"/>
</dbReference>
<dbReference type="Gene3D" id="3.40.50.300">
    <property type="entry name" value="P-loop containing nucleotide triphosphate hydrolases"/>
    <property type="match status" value="1"/>
</dbReference>
<dbReference type="InterPro" id="IPR027417">
    <property type="entry name" value="P-loop_NTPase"/>
</dbReference>
<evidence type="ECO:0000313" key="2">
    <source>
        <dbReference type="EMBL" id="SUC18393.1"/>
    </source>
</evidence>
<evidence type="ECO:0000313" key="3">
    <source>
        <dbReference type="Proteomes" id="UP000254191"/>
    </source>
</evidence>
<keyword evidence="2" id="KW-0418">Kinase</keyword>
<name>A0A379FFJ2_PROMI</name>
<dbReference type="Pfam" id="PF00485">
    <property type="entry name" value="PRK"/>
    <property type="match status" value="1"/>
</dbReference>
<keyword evidence="2" id="KW-0808">Transferase</keyword>
<dbReference type="NCBIfam" id="NF006085">
    <property type="entry name" value="PRK08233.1"/>
    <property type="match status" value="1"/>
</dbReference>
<reference evidence="2 3" key="1">
    <citation type="submission" date="2018-06" db="EMBL/GenBank/DDBJ databases">
        <authorList>
            <consortium name="Pathogen Informatics"/>
            <person name="Doyle S."/>
        </authorList>
    </citation>
    <scope>NUCLEOTIDE SEQUENCE [LARGE SCALE GENOMIC DNA]</scope>
    <source>
        <strain evidence="2 3">NCTC11938</strain>
    </source>
</reference>
<organism evidence="2 3">
    <name type="scientific">Proteus mirabilis</name>
    <dbReference type="NCBI Taxonomy" id="584"/>
    <lineage>
        <taxon>Bacteria</taxon>
        <taxon>Pseudomonadati</taxon>
        <taxon>Pseudomonadota</taxon>
        <taxon>Gammaproteobacteria</taxon>
        <taxon>Enterobacterales</taxon>
        <taxon>Morganellaceae</taxon>
        <taxon>Proteus</taxon>
    </lineage>
</organism>
<proteinExistence type="predicted"/>
<accession>A0A379FFJ2</accession>
<dbReference type="AlphaFoldDB" id="A0A379FFJ2"/>
<dbReference type="EC" id="2.7.1.48" evidence="2"/>
<dbReference type="Proteomes" id="UP000254191">
    <property type="component" value="Unassembled WGS sequence"/>
</dbReference>